<dbReference type="EMBL" id="JAFFZS010000002">
    <property type="protein sequence ID" value="MBN0043099.1"/>
    <property type="molecule type" value="Genomic_DNA"/>
</dbReference>
<organism evidence="1 2">
    <name type="scientific">Streptomyces actuosus</name>
    <dbReference type="NCBI Taxonomy" id="1885"/>
    <lineage>
        <taxon>Bacteria</taxon>
        <taxon>Bacillati</taxon>
        <taxon>Actinomycetota</taxon>
        <taxon>Actinomycetes</taxon>
        <taxon>Kitasatosporales</taxon>
        <taxon>Streptomycetaceae</taxon>
        <taxon>Streptomyces</taxon>
    </lineage>
</organism>
<name>A0ABS2VJ35_STRAS</name>
<evidence type="ECO:0008006" key="3">
    <source>
        <dbReference type="Google" id="ProtNLM"/>
    </source>
</evidence>
<protein>
    <recommendedName>
        <fullName evidence="3">MarR family transcriptional regulator</fullName>
    </recommendedName>
</protein>
<dbReference type="RefSeq" id="WP_205381341.1">
    <property type="nucleotide sequence ID" value="NZ_JAFFZS010000002.1"/>
</dbReference>
<evidence type="ECO:0000313" key="2">
    <source>
        <dbReference type="Proteomes" id="UP000788262"/>
    </source>
</evidence>
<proteinExistence type="predicted"/>
<evidence type="ECO:0000313" key="1">
    <source>
        <dbReference type="EMBL" id="MBN0043099.1"/>
    </source>
</evidence>
<sequence length="53" mass="5645">MDHQNLSAPACAQISSARRLIAAGVIRRAPDRTTTVRVTKAGVTGTIRKAVTR</sequence>
<reference evidence="1 2" key="1">
    <citation type="submission" date="2021-02" db="EMBL/GenBank/DDBJ databases">
        <title>Whole genome sequencing of Streptomyces actuosus VRA1.</title>
        <authorList>
            <person name="Sen G."/>
            <person name="Sen A."/>
        </authorList>
    </citation>
    <scope>NUCLEOTIDE SEQUENCE [LARGE SCALE GENOMIC DNA]</scope>
    <source>
        <strain evidence="1 2">VRA1</strain>
    </source>
</reference>
<accession>A0ABS2VJ35</accession>
<keyword evidence="2" id="KW-1185">Reference proteome</keyword>
<gene>
    <name evidence="1" type="ORF">JS756_03010</name>
</gene>
<comment type="caution">
    <text evidence="1">The sequence shown here is derived from an EMBL/GenBank/DDBJ whole genome shotgun (WGS) entry which is preliminary data.</text>
</comment>
<dbReference type="Proteomes" id="UP000788262">
    <property type="component" value="Unassembled WGS sequence"/>
</dbReference>